<dbReference type="WBParaSite" id="Csp11.Scaffold536.g3306.t1">
    <property type="protein sequence ID" value="Csp11.Scaffold536.g3306.t1"/>
    <property type="gene ID" value="Csp11.Scaffold536.g3306"/>
</dbReference>
<reference evidence="3" key="1">
    <citation type="submission" date="2016-11" db="UniProtKB">
        <authorList>
            <consortium name="WormBaseParasite"/>
        </authorList>
    </citation>
    <scope>IDENTIFICATION</scope>
</reference>
<dbReference type="eggNOG" id="ENOG502TFF3">
    <property type="taxonomic scope" value="Eukaryota"/>
</dbReference>
<protein>
    <submittedName>
        <fullName evidence="3">PHD domain-containing protein</fullName>
    </submittedName>
</protein>
<dbReference type="STRING" id="1561998.A0A1I7T802"/>
<accession>A0A1I7T802</accession>
<evidence type="ECO:0000256" key="1">
    <source>
        <dbReference type="SAM" id="MobiDB-lite"/>
    </source>
</evidence>
<feature type="compositionally biased region" description="Acidic residues" evidence="1">
    <location>
        <begin position="553"/>
        <end position="578"/>
    </location>
</feature>
<organism evidence="2 3">
    <name type="scientific">Caenorhabditis tropicalis</name>
    <dbReference type="NCBI Taxonomy" id="1561998"/>
    <lineage>
        <taxon>Eukaryota</taxon>
        <taxon>Metazoa</taxon>
        <taxon>Ecdysozoa</taxon>
        <taxon>Nematoda</taxon>
        <taxon>Chromadorea</taxon>
        <taxon>Rhabditida</taxon>
        <taxon>Rhabditina</taxon>
        <taxon>Rhabditomorpha</taxon>
        <taxon>Rhabditoidea</taxon>
        <taxon>Rhabditidae</taxon>
        <taxon>Peloderinae</taxon>
        <taxon>Caenorhabditis</taxon>
    </lineage>
</organism>
<dbReference type="Proteomes" id="UP000095282">
    <property type="component" value="Unplaced"/>
</dbReference>
<evidence type="ECO:0000313" key="2">
    <source>
        <dbReference type="Proteomes" id="UP000095282"/>
    </source>
</evidence>
<feature type="region of interest" description="Disordered" evidence="1">
    <location>
        <begin position="553"/>
        <end position="605"/>
    </location>
</feature>
<name>A0A1I7T802_9PELO</name>
<proteinExistence type="predicted"/>
<dbReference type="AlphaFoldDB" id="A0A1I7T802"/>
<feature type="compositionally biased region" description="Basic and acidic residues" evidence="1">
    <location>
        <begin position="492"/>
        <end position="520"/>
    </location>
</feature>
<feature type="region of interest" description="Disordered" evidence="1">
    <location>
        <begin position="68"/>
        <end position="95"/>
    </location>
</feature>
<keyword evidence="2" id="KW-1185">Reference proteome</keyword>
<feature type="region of interest" description="Disordered" evidence="1">
    <location>
        <begin position="492"/>
        <end position="526"/>
    </location>
</feature>
<sequence>MLPVEIDKDDDVYVPSGLLSSANNPLGRNSIKANEICEFYNINKPNAGVIEKSSRDSEVFFELSRANGPSVTSLPSAKPCNPLPAPKPSNYTLPNYTSHRVLTLQPGSNPPQLPSDIPKPPLFPTRSYVPRTVQANSVSFVKKSLLINNLFQMRRNIYRPTPFPMPVSTMFPFVNRQMFHSQPLNPYQSVGMMGRKLQQPAIMPPPSPINPNAVFNPAYMPSQYPSNYPIHPMIHPGMMLVSHMHPMMHPMSVFPYLSPFFHKPPEPIMPPEDTKPKISPEMRKQLREEAAAKLKTERLARRAQLKAQKTMEKAKNAAAKRKHDAFVAETGHRKFGNFSVYRASARRNIPTFFQKDMFVIRLKDVDSFDRNNEIWRIDNHILIQKFCGVPSLRAPARQFQSTYKLSGYDSRATWRLFIINPDTVEIDHDGCEVTIHNFPSIKVLREAKQLSEMKDDAFKEIEKSEYEEKLRKSKLKQNSKIEARLKRRFERNQKKLNKEMERSNRMDNDSFDWKGLDDNSVRSSTGQTKISYDDYICRDIMNGLLDALDDEEYDDGESFVSSEEESGFTDEEGDEEEESHDHYQEQEDDEDAGSLISLAHSSDHEHEILYEEHELPAVAFEVVID</sequence>
<evidence type="ECO:0000313" key="3">
    <source>
        <dbReference type="WBParaSite" id="Csp11.Scaffold536.g3306.t1"/>
    </source>
</evidence>